<keyword evidence="1" id="KW-0862">Zinc</keyword>
<dbReference type="SUPFAM" id="SSF57756">
    <property type="entry name" value="Retrovirus zinc finger-like domains"/>
    <property type="match status" value="1"/>
</dbReference>
<evidence type="ECO:0000256" key="1">
    <source>
        <dbReference type="PROSITE-ProRule" id="PRU00047"/>
    </source>
</evidence>
<sequence length="381" mass="43408">MENETLNVSPVDQTTTVGTEQILFGTEQIQFGTFPSVTVAIPPAISATVQTAVTGQYQSVQIPAVTPVDVLPDKFDGSNFKMWRKKMFFYLATLKLEKYTREEKSILSSDNDDAYALASKLAWEHRDFLCKGYIQSRLADALFNVYSNVETSKELWDSLDKKYRTEDAGSQKYAVAKFLDYKMVDSRPIMDQVEEVQTLLHEIHAEGMRLCETFQVACIIEKLPPNWTIFKNYLKLKKKWMSLEDLTMKLRMESTNRKNLGVGVEIREPNANVVEHRHKGRQNKGRQDKGKGKVPPQNSQKFKKKKYGGGESSQKFAGICHNCGKTGHKSFECRSKKAPKKNETNMAYPDMCAMITEANVAESHPKTWWFDTGATRHICLD</sequence>
<dbReference type="OMA" id="MRICETY"/>
<feature type="region of interest" description="Disordered" evidence="2">
    <location>
        <begin position="272"/>
        <end position="311"/>
    </location>
</feature>
<dbReference type="Gramene" id="ESQ46987">
    <property type="protein sequence ID" value="ESQ46987"/>
    <property type="gene ID" value="EUTSA_v10028152mg"/>
</dbReference>
<dbReference type="KEGG" id="eus:EUTSA_v10028152mg"/>
<feature type="domain" description="CCHC-type" evidence="3">
    <location>
        <begin position="320"/>
        <end position="335"/>
    </location>
</feature>
<dbReference type="PANTHER" id="PTHR47592">
    <property type="entry name" value="PBF68 PROTEIN"/>
    <property type="match status" value="1"/>
</dbReference>
<evidence type="ECO:0000256" key="2">
    <source>
        <dbReference type="SAM" id="MobiDB-lite"/>
    </source>
</evidence>
<organism evidence="4 5">
    <name type="scientific">Eutrema salsugineum</name>
    <name type="common">Saltwater cress</name>
    <name type="synonym">Sisymbrium salsugineum</name>
    <dbReference type="NCBI Taxonomy" id="72664"/>
    <lineage>
        <taxon>Eukaryota</taxon>
        <taxon>Viridiplantae</taxon>
        <taxon>Streptophyta</taxon>
        <taxon>Embryophyta</taxon>
        <taxon>Tracheophyta</taxon>
        <taxon>Spermatophyta</taxon>
        <taxon>Magnoliopsida</taxon>
        <taxon>eudicotyledons</taxon>
        <taxon>Gunneridae</taxon>
        <taxon>Pentapetalae</taxon>
        <taxon>rosids</taxon>
        <taxon>malvids</taxon>
        <taxon>Brassicales</taxon>
        <taxon>Brassicaceae</taxon>
        <taxon>Eutremeae</taxon>
        <taxon>Eutrema</taxon>
    </lineage>
</organism>
<dbReference type="EMBL" id="KI517416">
    <property type="protein sequence ID" value="ESQ46987.1"/>
    <property type="molecule type" value="Genomic_DNA"/>
</dbReference>
<evidence type="ECO:0000313" key="5">
    <source>
        <dbReference type="Proteomes" id="UP000030689"/>
    </source>
</evidence>
<dbReference type="GO" id="GO:0008270">
    <property type="term" value="F:zinc ion binding"/>
    <property type="evidence" value="ECO:0007669"/>
    <property type="project" value="UniProtKB-KW"/>
</dbReference>
<evidence type="ECO:0000313" key="4">
    <source>
        <dbReference type="EMBL" id="ESQ46987.1"/>
    </source>
</evidence>
<dbReference type="Pfam" id="PF14223">
    <property type="entry name" value="Retrotran_gag_2"/>
    <property type="match status" value="1"/>
</dbReference>
<dbReference type="InterPro" id="IPR036875">
    <property type="entry name" value="Znf_CCHC_sf"/>
</dbReference>
<dbReference type="AlphaFoldDB" id="V4LWW2"/>
<reference evidence="4 5" key="1">
    <citation type="journal article" date="2013" name="Front. Plant Sci.">
        <title>The Reference Genome of the Halophytic Plant Eutrema salsugineum.</title>
        <authorList>
            <person name="Yang R."/>
            <person name="Jarvis D.E."/>
            <person name="Chen H."/>
            <person name="Beilstein M.A."/>
            <person name="Grimwood J."/>
            <person name="Jenkins J."/>
            <person name="Shu S."/>
            <person name="Prochnik S."/>
            <person name="Xin M."/>
            <person name="Ma C."/>
            <person name="Schmutz J."/>
            <person name="Wing R.A."/>
            <person name="Mitchell-Olds T."/>
            <person name="Schumaker K.S."/>
            <person name="Wang X."/>
        </authorList>
    </citation>
    <scope>NUCLEOTIDE SEQUENCE [LARGE SCALE GENOMIC DNA]</scope>
</reference>
<keyword evidence="5" id="KW-1185">Reference proteome</keyword>
<keyword evidence="1" id="KW-0863">Zinc-finger</keyword>
<dbReference type="GO" id="GO:0003676">
    <property type="term" value="F:nucleic acid binding"/>
    <property type="evidence" value="ECO:0007669"/>
    <property type="project" value="InterPro"/>
</dbReference>
<proteinExistence type="predicted"/>
<keyword evidence="1" id="KW-0479">Metal-binding</keyword>
<gene>
    <name evidence="4" type="ORF">EUTSA_v10028152mg</name>
</gene>
<dbReference type="PANTHER" id="PTHR47592:SF27">
    <property type="entry name" value="OS08G0421700 PROTEIN"/>
    <property type="match status" value="1"/>
</dbReference>
<dbReference type="Proteomes" id="UP000030689">
    <property type="component" value="Unassembled WGS sequence"/>
</dbReference>
<evidence type="ECO:0000259" key="3">
    <source>
        <dbReference type="PROSITE" id="PS50158"/>
    </source>
</evidence>
<feature type="non-terminal residue" evidence="4">
    <location>
        <position position="381"/>
    </location>
</feature>
<dbReference type="Pfam" id="PF00098">
    <property type="entry name" value="zf-CCHC"/>
    <property type="match status" value="1"/>
</dbReference>
<protein>
    <recommendedName>
        <fullName evidence="3">CCHC-type domain-containing protein</fullName>
    </recommendedName>
</protein>
<dbReference type="SMART" id="SM00343">
    <property type="entry name" value="ZnF_C2HC"/>
    <property type="match status" value="1"/>
</dbReference>
<dbReference type="PROSITE" id="PS50158">
    <property type="entry name" value="ZF_CCHC"/>
    <property type="match status" value="1"/>
</dbReference>
<dbReference type="InterPro" id="IPR001878">
    <property type="entry name" value="Znf_CCHC"/>
</dbReference>
<accession>V4LWW2</accession>
<name>V4LWW2_EUTSA</name>
<dbReference type="eggNOG" id="ENOG502S012">
    <property type="taxonomic scope" value="Eukaryota"/>
</dbReference>